<sequence length="85" mass="9832">LACFAHANTTQALKDRFQLTLTEPQAAEFAETLIMKSCYNVFTRLYDVFQYQTNGGFRHLWIWASPRFPGEGGGKKVGRRFRVDR</sequence>
<dbReference type="OrthoDB" id="10264149at2759"/>
<comment type="caution">
    <text evidence="1">The sequence shown here is derived from an EMBL/GenBank/DDBJ whole genome shotgun (WGS) entry which is preliminary data.</text>
</comment>
<protein>
    <submittedName>
        <fullName evidence="1">Uncharacterized protein</fullName>
    </submittedName>
</protein>
<reference evidence="1 2" key="1">
    <citation type="journal article" name="Sci. Rep.">
        <title>Genome-scale phylogenetic analyses confirm Olpidium as the closest living zoosporic fungus to the non-flagellated, terrestrial fungi.</title>
        <authorList>
            <person name="Chang Y."/>
            <person name="Rochon D."/>
            <person name="Sekimoto S."/>
            <person name="Wang Y."/>
            <person name="Chovatia M."/>
            <person name="Sandor L."/>
            <person name="Salamov A."/>
            <person name="Grigoriev I.V."/>
            <person name="Stajich J.E."/>
            <person name="Spatafora J.W."/>
        </authorList>
    </citation>
    <scope>NUCLEOTIDE SEQUENCE [LARGE SCALE GENOMIC DNA]</scope>
    <source>
        <strain evidence="1">S191</strain>
    </source>
</reference>
<dbReference type="EMBL" id="JAEFCI010004859">
    <property type="protein sequence ID" value="KAG5460683.1"/>
    <property type="molecule type" value="Genomic_DNA"/>
</dbReference>
<proteinExistence type="predicted"/>
<dbReference type="AlphaFoldDB" id="A0A8H7ZX81"/>
<evidence type="ECO:0000313" key="1">
    <source>
        <dbReference type="EMBL" id="KAG5460683.1"/>
    </source>
</evidence>
<dbReference type="Proteomes" id="UP000673691">
    <property type="component" value="Unassembled WGS sequence"/>
</dbReference>
<dbReference type="InterPro" id="IPR036940">
    <property type="entry name" value="PI3/4_kinase_cat_sf"/>
</dbReference>
<accession>A0A8H7ZX81</accession>
<dbReference type="Gene3D" id="1.10.1070.11">
    <property type="entry name" value="Phosphatidylinositol 3-/4-kinase, catalytic domain"/>
    <property type="match status" value="1"/>
</dbReference>
<evidence type="ECO:0000313" key="2">
    <source>
        <dbReference type="Proteomes" id="UP000673691"/>
    </source>
</evidence>
<name>A0A8H7ZX81_9FUNG</name>
<organism evidence="1 2">
    <name type="scientific">Olpidium bornovanus</name>
    <dbReference type="NCBI Taxonomy" id="278681"/>
    <lineage>
        <taxon>Eukaryota</taxon>
        <taxon>Fungi</taxon>
        <taxon>Fungi incertae sedis</taxon>
        <taxon>Olpidiomycota</taxon>
        <taxon>Olpidiomycotina</taxon>
        <taxon>Olpidiomycetes</taxon>
        <taxon>Olpidiales</taxon>
        <taxon>Olpidiaceae</taxon>
        <taxon>Olpidium</taxon>
    </lineage>
</organism>
<gene>
    <name evidence="1" type="ORF">BJ554DRAFT_7231</name>
</gene>
<keyword evidence="2" id="KW-1185">Reference proteome</keyword>
<feature type="non-terminal residue" evidence="1">
    <location>
        <position position="1"/>
    </location>
</feature>